<accession>A0AAW1WJH6</accession>
<name>A0AAW1WJH6_RUBAR</name>
<dbReference type="Proteomes" id="UP001457282">
    <property type="component" value="Unassembled WGS sequence"/>
</dbReference>
<reference evidence="1 2" key="1">
    <citation type="journal article" date="2023" name="G3 (Bethesda)">
        <title>A chromosome-length genome assembly and annotation of blackberry (Rubus argutus, cv. 'Hillquist').</title>
        <authorList>
            <person name="Bruna T."/>
            <person name="Aryal R."/>
            <person name="Dudchenko O."/>
            <person name="Sargent D.J."/>
            <person name="Mead D."/>
            <person name="Buti M."/>
            <person name="Cavallini A."/>
            <person name="Hytonen T."/>
            <person name="Andres J."/>
            <person name="Pham M."/>
            <person name="Weisz D."/>
            <person name="Mascagni F."/>
            <person name="Usai G."/>
            <person name="Natali L."/>
            <person name="Bassil N."/>
            <person name="Fernandez G.E."/>
            <person name="Lomsadze A."/>
            <person name="Armour M."/>
            <person name="Olukolu B."/>
            <person name="Poorten T."/>
            <person name="Britton C."/>
            <person name="Davik J."/>
            <person name="Ashrafi H."/>
            <person name="Aiden E.L."/>
            <person name="Borodovsky M."/>
            <person name="Worthington M."/>
        </authorList>
    </citation>
    <scope>NUCLEOTIDE SEQUENCE [LARGE SCALE GENOMIC DNA]</scope>
    <source>
        <strain evidence="1">PI 553951</strain>
    </source>
</reference>
<organism evidence="1 2">
    <name type="scientific">Rubus argutus</name>
    <name type="common">Southern blackberry</name>
    <dbReference type="NCBI Taxonomy" id="59490"/>
    <lineage>
        <taxon>Eukaryota</taxon>
        <taxon>Viridiplantae</taxon>
        <taxon>Streptophyta</taxon>
        <taxon>Embryophyta</taxon>
        <taxon>Tracheophyta</taxon>
        <taxon>Spermatophyta</taxon>
        <taxon>Magnoliopsida</taxon>
        <taxon>eudicotyledons</taxon>
        <taxon>Gunneridae</taxon>
        <taxon>Pentapetalae</taxon>
        <taxon>rosids</taxon>
        <taxon>fabids</taxon>
        <taxon>Rosales</taxon>
        <taxon>Rosaceae</taxon>
        <taxon>Rosoideae</taxon>
        <taxon>Rosoideae incertae sedis</taxon>
        <taxon>Rubus</taxon>
    </lineage>
</organism>
<comment type="caution">
    <text evidence="1">The sequence shown here is derived from an EMBL/GenBank/DDBJ whole genome shotgun (WGS) entry which is preliminary data.</text>
</comment>
<gene>
    <name evidence="1" type="ORF">M0R45_032482</name>
</gene>
<protein>
    <submittedName>
        <fullName evidence="1">Uncharacterized protein</fullName>
    </submittedName>
</protein>
<dbReference type="EMBL" id="JBEDUW010000006">
    <property type="protein sequence ID" value="KAK9924094.1"/>
    <property type="molecule type" value="Genomic_DNA"/>
</dbReference>
<sequence>MAAAWVFEASMWETERELDEGAEQRNWIGGTAAWLDWACSGVEVWVSRRAQVMAAARLRLDDWARW</sequence>
<evidence type="ECO:0000313" key="2">
    <source>
        <dbReference type="Proteomes" id="UP001457282"/>
    </source>
</evidence>
<evidence type="ECO:0000313" key="1">
    <source>
        <dbReference type="EMBL" id="KAK9924094.1"/>
    </source>
</evidence>
<keyword evidence="2" id="KW-1185">Reference proteome</keyword>
<proteinExistence type="predicted"/>
<dbReference type="AlphaFoldDB" id="A0AAW1WJH6"/>